<protein>
    <submittedName>
        <fullName evidence="2">CoA-binding protein</fullName>
    </submittedName>
</protein>
<feature type="domain" description="CoA-binding" evidence="1">
    <location>
        <begin position="18"/>
        <end position="113"/>
    </location>
</feature>
<gene>
    <name evidence="2" type="ORF">QF206_07010</name>
</gene>
<dbReference type="InterPro" id="IPR036291">
    <property type="entry name" value="NAD(P)-bd_dom_sf"/>
</dbReference>
<dbReference type="RefSeq" id="WP_281488491.1">
    <property type="nucleotide sequence ID" value="NZ_JASATX010000002.1"/>
</dbReference>
<proteinExistence type="predicted"/>
<organism evidence="2 3">
    <name type="scientific">Ruicaihuangia caeni</name>
    <dbReference type="NCBI Taxonomy" id="3042517"/>
    <lineage>
        <taxon>Bacteria</taxon>
        <taxon>Bacillati</taxon>
        <taxon>Actinomycetota</taxon>
        <taxon>Actinomycetes</taxon>
        <taxon>Micrococcales</taxon>
        <taxon>Microbacteriaceae</taxon>
        <taxon>Ruicaihuangia</taxon>
    </lineage>
</organism>
<dbReference type="EMBL" id="JASATX010000002">
    <property type="protein sequence ID" value="MDI2098713.1"/>
    <property type="molecule type" value="Genomic_DNA"/>
</dbReference>
<evidence type="ECO:0000313" key="3">
    <source>
        <dbReference type="Proteomes" id="UP001321506"/>
    </source>
</evidence>
<dbReference type="Proteomes" id="UP001321506">
    <property type="component" value="Unassembled WGS sequence"/>
</dbReference>
<dbReference type="Pfam" id="PF13380">
    <property type="entry name" value="CoA_binding_2"/>
    <property type="match status" value="1"/>
</dbReference>
<evidence type="ECO:0000313" key="2">
    <source>
        <dbReference type="EMBL" id="MDI2098713.1"/>
    </source>
</evidence>
<name>A0AAW6T8N4_9MICO</name>
<dbReference type="AlphaFoldDB" id="A0AAW6T8N4"/>
<evidence type="ECO:0000259" key="1">
    <source>
        <dbReference type="SMART" id="SM00881"/>
    </source>
</evidence>
<dbReference type="SUPFAM" id="SSF52210">
    <property type="entry name" value="Succinyl-CoA synthetase domains"/>
    <property type="match status" value="2"/>
</dbReference>
<comment type="caution">
    <text evidence="2">The sequence shown here is derived from an EMBL/GenBank/DDBJ whole genome shotgun (WGS) entry which is preliminary data.</text>
</comment>
<dbReference type="PANTHER" id="PTHR42793">
    <property type="entry name" value="COA BINDING DOMAIN CONTAINING PROTEIN"/>
    <property type="match status" value="1"/>
</dbReference>
<dbReference type="PANTHER" id="PTHR42793:SF4">
    <property type="entry name" value="BLL6376 PROTEIN"/>
    <property type="match status" value="1"/>
</dbReference>
<dbReference type="Gene3D" id="3.40.50.720">
    <property type="entry name" value="NAD(P)-binding Rossmann-like Domain"/>
    <property type="match status" value="1"/>
</dbReference>
<reference evidence="2 3" key="1">
    <citation type="submission" date="2023-04" db="EMBL/GenBank/DDBJ databases">
        <title>Klugiella caeni sp. nov. isolated from the sludge of biochemical tank.</title>
        <authorList>
            <person name="Geng K."/>
        </authorList>
    </citation>
    <scope>NUCLEOTIDE SEQUENCE [LARGE SCALE GENOMIC DNA]</scope>
    <source>
        <strain evidence="2 3">YN-L-19</strain>
    </source>
</reference>
<dbReference type="SMART" id="SM00881">
    <property type="entry name" value="CoA_binding"/>
    <property type="match status" value="1"/>
</dbReference>
<dbReference type="InterPro" id="IPR032875">
    <property type="entry name" value="Succ_CoA_lig_flav_dom"/>
</dbReference>
<sequence length="467" mass="49408">MTGEDETPPQPGAIVARLLEPRSIALVGASDDLRKPGARVLRNITTHGYSGEVFPINPKHTQVLGLRAHSSVEALPRVPDLVILAVPVPAAILALRQCAARGADMVIMLGALALDDRAHRDELNAVLRKHSSLRMLGPSSLGVHSARSQLAASFMTATDEESFQFASSGVFIVSQSGGVGAYLFSAAHAAGLPIGDFISTGAEFSLTFADLLRSVVDRYAPRLIFAYIEGAADAHDFVAALEHARAKAVPVVILRAGTTPEGRNAIARHSGLPPWDDEAWHDSVAGTGAVTCSTIEQAIDTGRAITHPKRPRGDRVSIVAAAGGAAILMTDAAIASGLRLARWTDSERRELAELLPHHAIVDNPIDATGAIFARLSTLRAVLQRCIAHVGTDIVVFTLGNMPHVDERLFQEIAAISAEARKLVAVIWAGGSSDAVRRLAEHGVLAFDDPVRAAQSISTILVRQPTLA</sequence>
<dbReference type="Gene3D" id="3.40.50.261">
    <property type="entry name" value="Succinyl-CoA synthetase domains"/>
    <property type="match status" value="2"/>
</dbReference>
<dbReference type="InterPro" id="IPR016102">
    <property type="entry name" value="Succinyl-CoA_synth-like"/>
</dbReference>
<dbReference type="SUPFAM" id="SSF51735">
    <property type="entry name" value="NAD(P)-binding Rossmann-fold domains"/>
    <property type="match status" value="1"/>
</dbReference>
<accession>A0AAW6T8N4</accession>
<dbReference type="Pfam" id="PF13607">
    <property type="entry name" value="Succ_CoA_lig"/>
    <property type="match status" value="1"/>
</dbReference>
<dbReference type="InterPro" id="IPR003781">
    <property type="entry name" value="CoA-bd"/>
</dbReference>
<keyword evidence="3" id="KW-1185">Reference proteome</keyword>